<accession>A0A090FWQ4</accession>
<dbReference type="SUPFAM" id="SSF53756">
    <property type="entry name" value="UDP-Glycosyltransferase/glycogen phosphorylase"/>
    <property type="match status" value="1"/>
</dbReference>
<dbReference type="Pfam" id="PF21374">
    <property type="entry name" value="WsaF_N"/>
    <property type="match status" value="1"/>
</dbReference>
<evidence type="ECO:0000313" key="4">
    <source>
        <dbReference type="Proteomes" id="UP000046373"/>
    </source>
</evidence>
<dbReference type="Gene3D" id="3.40.50.2000">
    <property type="entry name" value="Glycogen Phosphorylase B"/>
    <property type="match status" value="1"/>
</dbReference>
<dbReference type="InterPro" id="IPR048510">
    <property type="entry name" value="WsaF_N"/>
</dbReference>
<feature type="domain" description="WsaF N-terminal" evidence="1">
    <location>
        <begin position="372"/>
        <end position="523"/>
    </location>
</feature>
<evidence type="ECO:0000313" key="3">
    <source>
        <dbReference type="EMBL" id="CDX46179.1"/>
    </source>
</evidence>
<feature type="domain" description="WsaF C-terminal" evidence="2">
    <location>
        <begin position="560"/>
        <end position="692"/>
    </location>
</feature>
<name>A0A090FWQ4_MESPL</name>
<dbReference type="AlphaFoldDB" id="A0A090FWQ4"/>
<dbReference type="Gene3D" id="3.40.50.11090">
    <property type="match status" value="1"/>
</dbReference>
<dbReference type="Pfam" id="PF22772">
    <property type="entry name" value="WsaF_C"/>
    <property type="match status" value="1"/>
</dbReference>
<dbReference type="InterPro" id="IPR055050">
    <property type="entry name" value="WsaF_C"/>
</dbReference>
<evidence type="ECO:0000259" key="2">
    <source>
        <dbReference type="Pfam" id="PF22772"/>
    </source>
</evidence>
<dbReference type="EMBL" id="CCNB01000045">
    <property type="protein sequence ID" value="CDX46179.1"/>
    <property type="molecule type" value="Genomic_DNA"/>
</dbReference>
<evidence type="ECO:0000259" key="1">
    <source>
        <dbReference type="Pfam" id="PF21374"/>
    </source>
</evidence>
<dbReference type="Proteomes" id="UP000046373">
    <property type="component" value="Unassembled WGS sequence"/>
</dbReference>
<dbReference type="GO" id="GO:0030247">
    <property type="term" value="F:polysaccharide binding"/>
    <property type="evidence" value="ECO:0007669"/>
    <property type="project" value="InterPro"/>
</dbReference>
<sequence length="737" mass="84113">MVARGVHILRTEGFQSAGARTLRFLATRRPFLRVKKPALSPSFLLFNKDGATNARRPLPEDDIALRIPLPSTTDVALPENIAVIVHAFYVDVFQELILYLKNIGQKFQLYVSTSDEIKKKIIIDLCLENGFDNVEVRIFENRGRDIAPKIIGFSDIYEKHEIFLHLHTKKSPHLSLLQGWRDYLLGNLVGSTEVVRSILALFSADQKLGVVYPQHFYPIRGMLNWGFDFETAQALLAKAHWSLSKDSLLEFPSGSMFWGRSAALKPLLDLGLTFDDFPIEAGQVDGTLAHAIERSYLHFAECAGFHWLKVQNSADVRPQGLLTVEKPEDSRILEKVYLPLFEEPGRSDLSMGREYAELRPLRLAKSNNRRPRLNLLLPTIDPLWVFGGISTALKTFDELSAQLLDFDKRIVVLDSPIEPHHLDNFQRYKMNSSDGQAVVFEAFNRIRRMDVRRDDVYISTAWWSEYLRTSIGQFQEKAFGSRSKAVYFIQDYESNFIQWSSRWAIAESTYGFDENVAWLVNSEELSSYMSQRFGRTDQMVVPFRMNETIKRGVKSLPKERIILCYGRPTAARNCFEIVVDGLSLWQQRNPIEASKWQVVFLGENFDTSRIWPVQNGSVPGKVGLEEYAEYLSRASVGVSLMISPHPSYPPLEMAYSGLITISNNYDAKEISNRSENFVALDQVTPDSLALAMERSVKLAEEKIGRVGVQKEIAELPFVGIKYDPWELAEFLRKQSLR</sequence>
<dbReference type="Pfam" id="PF05045">
    <property type="entry name" value="RgpF"/>
    <property type="match status" value="1"/>
</dbReference>
<proteinExistence type="predicted"/>
<gene>
    <name evidence="3" type="ORF">MPLDJ20_80237</name>
</gene>
<reference evidence="3 4" key="1">
    <citation type="submission" date="2014-08" db="EMBL/GenBank/DDBJ databases">
        <authorList>
            <person name="Moulin Lionel"/>
        </authorList>
    </citation>
    <scope>NUCLEOTIDE SEQUENCE [LARGE SCALE GENOMIC DNA]</scope>
</reference>
<organism evidence="3 4">
    <name type="scientific">Mesorhizobium plurifarium</name>
    <dbReference type="NCBI Taxonomy" id="69974"/>
    <lineage>
        <taxon>Bacteria</taxon>
        <taxon>Pseudomonadati</taxon>
        <taxon>Pseudomonadota</taxon>
        <taxon>Alphaproteobacteria</taxon>
        <taxon>Hyphomicrobiales</taxon>
        <taxon>Phyllobacteriaceae</taxon>
        <taxon>Mesorhizobium</taxon>
    </lineage>
</organism>
<protein>
    <submittedName>
        <fullName evidence="3">Rhamnan synthesis F</fullName>
    </submittedName>
</protein>
<dbReference type="InterPro" id="IPR007739">
    <property type="entry name" value="RgpF"/>
</dbReference>